<dbReference type="SUPFAM" id="SSF90229">
    <property type="entry name" value="CCCH zinc finger"/>
    <property type="match status" value="2"/>
</dbReference>
<evidence type="ECO:0000256" key="1">
    <source>
        <dbReference type="ARBA" id="ARBA00022527"/>
    </source>
</evidence>
<feature type="domain" description="C3H1-type" evidence="13">
    <location>
        <begin position="347"/>
        <end position="375"/>
    </location>
</feature>
<keyword evidence="4 10" id="KW-0547">Nucleotide-binding</keyword>
<dbReference type="InterPro" id="IPR008271">
    <property type="entry name" value="Ser/Thr_kinase_AS"/>
</dbReference>
<evidence type="ECO:0000256" key="3">
    <source>
        <dbReference type="ARBA" id="ARBA00022723"/>
    </source>
</evidence>
<feature type="domain" description="C3H1-type" evidence="13">
    <location>
        <begin position="394"/>
        <end position="422"/>
    </location>
</feature>
<evidence type="ECO:0000313" key="15">
    <source>
        <dbReference type="EMBL" id="OTG02523.1"/>
    </source>
</evidence>
<dbReference type="SMART" id="SM00220">
    <property type="entry name" value="S_TKc"/>
    <property type="match status" value="1"/>
</dbReference>
<dbReference type="InParanoid" id="A0A251SVE5"/>
<keyword evidence="5 9" id="KW-0863">Zinc-finger</keyword>
<evidence type="ECO:0000313" key="14">
    <source>
        <dbReference type="EMBL" id="KAF5774511.1"/>
    </source>
</evidence>
<evidence type="ECO:0000256" key="9">
    <source>
        <dbReference type="PROSITE-ProRule" id="PRU00723"/>
    </source>
</evidence>
<dbReference type="PANTHER" id="PTHR27003:SF380">
    <property type="entry name" value="MITOGEN-ACTIVATED PROTEIN (MAP) KINASE KINASE KINASE STE11, CRYPTOCOCCUS-RELATED"/>
    <property type="match status" value="1"/>
</dbReference>
<keyword evidence="16" id="KW-1185">Reference proteome</keyword>
<dbReference type="Pfam" id="PF00642">
    <property type="entry name" value="zf-CCCH"/>
    <property type="match status" value="2"/>
</dbReference>
<evidence type="ECO:0000259" key="12">
    <source>
        <dbReference type="PROSITE" id="PS50011"/>
    </source>
</evidence>
<dbReference type="Gene3D" id="1.10.510.10">
    <property type="entry name" value="Transferase(Phosphotransferase) domain 1"/>
    <property type="match status" value="1"/>
</dbReference>
<dbReference type="EMBL" id="CM007902">
    <property type="protein sequence ID" value="OTG02523.1"/>
    <property type="molecule type" value="Genomic_DNA"/>
</dbReference>
<dbReference type="PROSITE" id="PS50011">
    <property type="entry name" value="PROTEIN_KINASE_DOM"/>
    <property type="match status" value="1"/>
</dbReference>
<dbReference type="PROSITE" id="PS50103">
    <property type="entry name" value="ZF_C3H1"/>
    <property type="match status" value="2"/>
</dbReference>
<keyword evidence="3 9" id="KW-0479">Metal-binding</keyword>
<dbReference type="SMART" id="SM00356">
    <property type="entry name" value="ZnF_C3H1"/>
    <property type="match status" value="2"/>
</dbReference>
<dbReference type="GO" id="GO:0005886">
    <property type="term" value="C:plasma membrane"/>
    <property type="evidence" value="ECO:0000318"/>
    <property type="project" value="GO_Central"/>
</dbReference>
<dbReference type="InterPro" id="IPR017441">
    <property type="entry name" value="Protein_kinase_ATP_BS"/>
</dbReference>
<accession>A0A251SVE5</accession>
<evidence type="ECO:0000259" key="13">
    <source>
        <dbReference type="PROSITE" id="PS50103"/>
    </source>
</evidence>
<dbReference type="InterPro" id="IPR001245">
    <property type="entry name" value="Ser-Thr/Tyr_kinase_cat_dom"/>
</dbReference>
<evidence type="ECO:0000313" key="16">
    <source>
        <dbReference type="Proteomes" id="UP000215914"/>
    </source>
</evidence>
<dbReference type="AlphaFoldDB" id="A0A251SVE5"/>
<dbReference type="OrthoDB" id="5979581at2759"/>
<sequence>MSFIKDFDHLKIQMEDVLLATNNFDPTRVIGRGGFGIVYKGELPSPKGQITYAFKRLDRRLGQGGIEFWKEIMMLSTYEHKNLISLKHFCIEGDEMILVYEYASRGSLDRYLSDASTLTWIQRLKICVEAARGLCFLHDPKETQQRVLHRDVKSANILLDQNWTAKVSDFGLSKSGPANQVHSYLFSHAVGTPGYCDPLYMEFGFLSKESDVYSFGVVLFEILCGRLCYEYHNHELTKILVPKWRKCYEDKRLDKIVLSGLREQMDPGSLRIFSTIAYRCVNKAREERPPMAEIVEKLEFSLEQENYRRRMVYSEPAPLSDGNDSYDSEEPVWQLGLGGGSDSLPQRPDEADCVYYLRTGSCGYGSRCRFNHPVDLGGSLFGGVRSGGGEYPERIGEPVCQYYMRTGMCKFGASCKYHHPRRAGSSSTVPLNVSRYPLRPDRVEILDKWGFHQNF</sequence>
<dbReference type="Gene3D" id="4.10.1000.10">
    <property type="entry name" value="Zinc finger, CCCH-type"/>
    <property type="match status" value="1"/>
</dbReference>
<feature type="binding site" evidence="10">
    <location>
        <position position="55"/>
    </location>
    <ligand>
        <name>ATP</name>
        <dbReference type="ChEBI" id="CHEBI:30616"/>
    </ligand>
</feature>
<dbReference type="GO" id="GO:0008270">
    <property type="term" value="F:zinc ion binding"/>
    <property type="evidence" value="ECO:0007669"/>
    <property type="project" value="UniProtKB-KW"/>
</dbReference>
<dbReference type="PROSITE" id="PS00108">
    <property type="entry name" value="PROTEIN_KINASE_ST"/>
    <property type="match status" value="1"/>
</dbReference>
<dbReference type="InterPro" id="IPR000571">
    <property type="entry name" value="Znf_CCCH"/>
</dbReference>
<dbReference type="GO" id="GO:0004674">
    <property type="term" value="F:protein serine/threonine kinase activity"/>
    <property type="evidence" value="ECO:0007669"/>
    <property type="project" value="UniProtKB-KW"/>
</dbReference>
<dbReference type="PROSITE" id="PS00107">
    <property type="entry name" value="PROTEIN_KINASE_ATP"/>
    <property type="match status" value="1"/>
</dbReference>
<dbReference type="Proteomes" id="UP000215914">
    <property type="component" value="Chromosome 13"/>
</dbReference>
<evidence type="ECO:0000256" key="7">
    <source>
        <dbReference type="ARBA" id="ARBA00022833"/>
    </source>
</evidence>
<evidence type="ECO:0000256" key="8">
    <source>
        <dbReference type="ARBA" id="ARBA00022840"/>
    </source>
</evidence>
<keyword evidence="7 9" id="KW-0862">Zinc</keyword>
<evidence type="ECO:0000256" key="2">
    <source>
        <dbReference type="ARBA" id="ARBA00022679"/>
    </source>
</evidence>
<feature type="zinc finger region" description="C3H1-type" evidence="9">
    <location>
        <begin position="347"/>
        <end position="375"/>
    </location>
</feature>
<dbReference type="PANTHER" id="PTHR27003">
    <property type="entry name" value="OS07G0166700 PROTEIN"/>
    <property type="match status" value="1"/>
</dbReference>
<reference evidence="15" key="2">
    <citation type="submission" date="2017-02" db="EMBL/GenBank/DDBJ databases">
        <title>Sunflower complete genome.</title>
        <authorList>
            <person name="Langlade N."/>
            <person name="Munos S."/>
        </authorList>
    </citation>
    <scope>NUCLEOTIDE SEQUENCE [LARGE SCALE GENOMIC DNA]</scope>
    <source>
        <tissue evidence="15">Leaves</tissue>
    </source>
</reference>
<keyword evidence="1 11" id="KW-0723">Serine/threonine-protein kinase</keyword>
<reference evidence="14" key="3">
    <citation type="submission" date="2020-06" db="EMBL/GenBank/DDBJ databases">
        <title>Helianthus annuus Genome sequencing and assembly Release 2.</title>
        <authorList>
            <person name="Gouzy J."/>
            <person name="Langlade N."/>
            <person name="Munos S."/>
        </authorList>
    </citation>
    <scope>NUCLEOTIDE SEQUENCE</scope>
    <source>
        <tissue evidence="14">Leaves</tissue>
    </source>
</reference>
<dbReference type="InterPro" id="IPR000719">
    <property type="entry name" value="Prot_kinase_dom"/>
</dbReference>
<keyword evidence="2 14" id="KW-0808">Transferase</keyword>
<dbReference type="SUPFAM" id="SSF56112">
    <property type="entry name" value="Protein kinase-like (PK-like)"/>
    <property type="match status" value="1"/>
</dbReference>
<evidence type="ECO:0000256" key="11">
    <source>
        <dbReference type="RuleBase" id="RU000304"/>
    </source>
</evidence>
<name>A0A251SVE5_HELAN</name>
<proteinExistence type="inferred from homology"/>
<dbReference type="GO" id="GO:0005524">
    <property type="term" value="F:ATP binding"/>
    <property type="evidence" value="ECO:0007669"/>
    <property type="project" value="UniProtKB-UniRule"/>
</dbReference>
<dbReference type="Pfam" id="PF07714">
    <property type="entry name" value="PK_Tyr_Ser-Thr"/>
    <property type="match status" value="1"/>
</dbReference>
<evidence type="ECO:0000256" key="6">
    <source>
        <dbReference type="ARBA" id="ARBA00022777"/>
    </source>
</evidence>
<keyword evidence="8 10" id="KW-0067">ATP-binding</keyword>
<evidence type="ECO:0000256" key="10">
    <source>
        <dbReference type="PROSITE-ProRule" id="PRU10141"/>
    </source>
</evidence>
<organism evidence="15 16">
    <name type="scientific">Helianthus annuus</name>
    <name type="common">Common sunflower</name>
    <dbReference type="NCBI Taxonomy" id="4232"/>
    <lineage>
        <taxon>Eukaryota</taxon>
        <taxon>Viridiplantae</taxon>
        <taxon>Streptophyta</taxon>
        <taxon>Embryophyta</taxon>
        <taxon>Tracheophyta</taxon>
        <taxon>Spermatophyta</taxon>
        <taxon>Magnoliopsida</taxon>
        <taxon>eudicotyledons</taxon>
        <taxon>Gunneridae</taxon>
        <taxon>Pentapetalae</taxon>
        <taxon>asterids</taxon>
        <taxon>campanulids</taxon>
        <taxon>Asterales</taxon>
        <taxon>Asteraceae</taxon>
        <taxon>Asteroideae</taxon>
        <taxon>Heliantheae alliance</taxon>
        <taxon>Heliantheae</taxon>
        <taxon>Helianthus</taxon>
    </lineage>
</organism>
<evidence type="ECO:0000256" key="4">
    <source>
        <dbReference type="ARBA" id="ARBA00022741"/>
    </source>
</evidence>
<dbReference type="InterPro" id="IPR045272">
    <property type="entry name" value="ANXUR1/2-like"/>
</dbReference>
<dbReference type="Gramene" id="mRNA:HanXRQr2_Chr13g0601291">
    <property type="protein sequence ID" value="mRNA:HanXRQr2_Chr13g0601291"/>
    <property type="gene ID" value="HanXRQr2_Chr13g0601291"/>
</dbReference>
<dbReference type="EMBL" id="MNCJ02000328">
    <property type="protein sequence ID" value="KAF5774511.1"/>
    <property type="molecule type" value="Genomic_DNA"/>
</dbReference>
<dbReference type="InterPro" id="IPR036855">
    <property type="entry name" value="Znf_CCCH_sf"/>
</dbReference>
<protein>
    <submittedName>
        <fullName evidence="15">Putative zinc finger, CCCH-type</fullName>
    </submittedName>
</protein>
<reference evidence="14 16" key="1">
    <citation type="journal article" date="2017" name="Nature">
        <title>The sunflower genome provides insights into oil metabolism, flowering and Asterid evolution.</title>
        <authorList>
            <person name="Badouin H."/>
            <person name="Gouzy J."/>
            <person name="Grassa C.J."/>
            <person name="Murat F."/>
            <person name="Staton S.E."/>
            <person name="Cottret L."/>
            <person name="Lelandais-Briere C."/>
            <person name="Owens G.L."/>
            <person name="Carrere S."/>
            <person name="Mayjonade B."/>
            <person name="Legrand L."/>
            <person name="Gill N."/>
            <person name="Kane N.C."/>
            <person name="Bowers J.E."/>
            <person name="Hubner S."/>
            <person name="Bellec A."/>
            <person name="Berard A."/>
            <person name="Berges H."/>
            <person name="Blanchet N."/>
            <person name="Boniface M.C."/>
            <person name="Brunel D."/>
            <person name="Catrice O."/>
            <person name="Chaidir N."/>
            <person name="Claudel C."/>
            <person name="Donnadieu C."/>
            <person name="Faraut T."/>
            <person name="Fievet G."/>
            <person name="Helmstetter N."/>
            <person name="King M."/>
            <person name="Knapp S.J."/>
            <person name="Lai Z."/>
            <person name="Le Paslier M.C."/>
            <person name="Lippi Y."/>
            <person name="Lorenzon L."/>
            <person name="Mandel J.R."/>
            <person name="Marage G."/>
            <person name="Marchand G."/>
            <person name="Marquand E."/>
            <person name="Bret-Mestries E."/>
            <person name="Morien E."/>
            <person name="Nambeesan S."/>
            <person name="Nguyen T."/>
            <person name="Pegot-Espagnet P."/>
            <person name="Pouilly N."/>
            <person name="Raftis F."/>
            <person name="Sallet E."/>
            <person name="Schiex T."/>
            <person name="Thomas J."/>
            <person name="Vandecasteele C."/>
            <person name="Vares D."/>
            <person name="Vear F."/>
            <person name="Vautrin S."/>
            <person name="Crespi M."/>
            <person name="Mangin B."/>
            <person name="Burke J.M."/>
            <person name="Salse J."/>
            <person name="Munos S."/>
            <person name="Vincourt P."/>
            <person name="Rieseberg L.H."/>
            <person name="Langlade N.B."/>
        </authorList>
    </citation>
    <scope>NUCLEOTIDE SEQUENCE [LARGE SCALE GENOMIC DNA]</scope>
    <source>
        <strain evidence="16">cv. SF193</strain>
        <tissue evidence="14">Leaves</tissue>
    </source>
</reference>
<gene>
    <name evidence="15" type="ORF">HannXRQ_Chr13g0414051</name>
    <name evidence="14" type="ORF">HanXRQr2_Chr13g0601291</name>
</gene>
<dbReference type="InterPro" id="IPR011009">
    <property type="entry name" value="Kinase-like_dom_sf"/>
</dbReference>
<keyword evidence="6" id="KW-0418">Kinase</keyword>
<feature type="domain" description="Protein kinase" evidence="12">
    <location>
        <begin position="24"/>
        <end position="301"/>
    </location>
</feature>
<dbReference type="GO" id="GO:0004714">
    <property type="term" value="F:transmembrane receptor protein tyrosine kinase activity"/>
    <property type="evidence" value="ECO:0007669"/>
    <property type="project" value="InterPro"/>
</dbReference>
<dbReference type="FunFam" id="3.30.200.20:FF:000039">
    <property type="entry name" value="receptor-like protein kinase FERONIA"/>
    <property type="match status" value="1"/>
</dbReference>
<dbReference type="Gene3D" id="3.30.200.20">
    <property type="entry name" value="Phosphorylase Kinase, domain 1"/>
    <property type="match status" value="1"/>
</dbReference>
<feature type="zinc finger region" description="C3H1-type" evidence="9">
    <location>
        <begin position="394"/>
        <end position="422"/>
    </location>
</feature>
<comment type="similarity">
    <text evidence="11">Belongs to the protein kinase superfamily.</text>
</comment>
<dbReference type="GO" id="GO:0004672">
    <property type="term" value="F:protein kinase activity"/>
    <property type="evidence" value="ECO:0000318"/>
    <property type="project" value="GO_Central"/>
</dbReference>
<evidence type="ECO:0000256" key="5">
    <source>
        <dbReference type="ARBA" id="ARBA00022771"/>
    </source>
</evidence>